<dbReference type="EMBL" id="JACHOA010000002">
    <property type="protein sequence ID" value="MBB4612920.1"/>
    <property type="molecule type" value="Genomic_DNA"/>
</dbReference>
<evidence type="ECO:0000256" key="1">
    <source>
        <dbReference type="SAM" id="MobiDB-lite"/>
    </source>
</evidence>
<keyword evidence="3" id="KW-1185">Reference proteome</keyword>
<organism evidence="2 3">
    <name type="scientific">Novosphingobium taihuense</name>
    <dbReference type="NCBI Taxonomy" id="260085"/>
    <lineage>
        <taxon>Bacteria</taxon>
        <taxon>Pseudomonadati</taxon>
        <taxon>Pseudomonadota</taxon>
        <taxon>Alphaproteobacteria</taxon>
        <taxon>Sphingomonadales</taxon>
        <taxon>Sphingomonadaceae</taxon>
        <taxon>Novosphingobium</taxon>
    </lineage>
</organism>
<feature type="region of interest" description="Disordered" evidence="1">
    <location>
        <begin position="68"/>
        <end position="88"/>
    </location>
</feature>
<proteinExistence type="predicted"/>
<dbReference type="Proteomes" id="UP000538566">
    <property type="component" value="Unassembled WGS sequence"/>
</dbReference>
<protein>
    <recommendedName>
        <fullName evidence="4">Formate dehydrogenase subunit delta</fullName>
    </recommendedName>
</protein>
<dbReference type="OrthoDB" id="7409377at2"/>
<dbReference type="InterPro" id="IPR021074">
    <property type="entry name" value="Formate_DH_dsu"/>
</dbReference>
<evidence type="ECO:0000313" key="2">
    <source>
        <dbReference type="EMBL" id="MBB4612920.1"/>
    </source>
</evidence>
<name>A0A7W7EV54_9SPHN</name>
<dbReference type="RefSeq" id="WP_144907455.1">
    <property type="nucleotide sequence ID" value="NZ_JACHOA010000002.1"/>
</dbReference>
<comment type="caution">
    <text evidence="2">The sequence shown here is derived from an EMBL/GenBank/DDBJ whole genome shotgun (WGS) entry which is preliminary data.</text>
</comment>
<accession>A0A7W7EV54</accession>
<reference evidence="2 3" key="1">
    <citation type="submission" date="2020-08" db="EMBL/GenBank/DDBJ databases">
        <title>Genomic Encyclopedia of Type Strains, Phase IV (KMG-IV): sequencing the most valuable type-strain genomes for metagenomic binning, comparative biology and taxonomic classification.</title>
        <authorList>
            <person name="Goeker M."/>
        </authorList>
    </citation>
    <scope>NUCLEOTIDE SEQUENCE [LARGE SCALE GENOMIC DNA]</scope>
    <source>
        <strain evidence="2 3">DSM 17507</strain>
    </source>
</reference>
<gene>
    <name evidence="2" type="ORF">GGR37_001179</name>
</gene>
<dbReference type="Pfam" id="PF11390">
    <property type="entry name" value="FdsD"/>
    <property type="match status" value="1"/>
</dbReference>
<evidence type="ECO:0008006" key="4">
    <source>
        <dbReference type="Google" id="ProtNLM"/>
    </source>
</evidence>
<dbReference type="AlphaFoldDB" id="A0A7W7EV54"/>
<sequence>MSGHTVEKLAYMANQIARNLVHDDKPVMAVADHIVSFWTPRMIDMLIAQGSAGLDPVAVEAMARVADGRIPPPQTRATDPAVHGSDAG</sequence>
<evidence type="ECO:0000313" key="3">
    <source>
        <dbReference type="Proteomes" id="UP000538566"/>
    </source>
</evidence>